<gene>
    <name evidence="4" type="ORF">NTA49_09865</name>
</gene>
<reference evidence="4" key="1">
    <citation type="submission" date="2022-07" db="EMBL/GenBank/DDBJ databases">
        <title>Pseudosulfitobacter sp. strain AP-MA-4, whole genome sequence.</title>
        <authorList>
            <person name="Jiang Y."/>
        </authorList>
    </citation>
    <scope>NUCLEOTIDE SEQUENCE</scope>
    <source>
        <strain evidence="4">AP-MA-4</strain>
    </source>
</reference>
<comment type="similarity">
    <text evidence="1">Belongs to the GST superfamily.</text>
</comment>
<dbReference type="InterPro" id="IPR004046">
    <property type="entry name" value="GST_C"/>
</dbReference>
<protein>
    <submittedName>
        <fullName evidence="4">Glutathione S-transferase</fullName>
    </submittedName>
</protein>
<evidence type="ECO:0000256" key="1">
    <source>
        <dbReference type="RuleBase" id="RU003494"/>
    </source>
</evidence>
<feature type="domain" description="GST C-terminal" evidence="3">
    <location>
        <begin position="79"/>
        <end position="188"/>
    </location>
</feature>
<sequence length="188" mass="20879">MYTVIGATKSRALRVMWLLEELGEAYDQDPAGPRSDTVLKHNVLGKIPALIDEGHSLTDSVAIMTYLADKHGKFTAPAGTPQRAHQDAMTLWLIDEVDATLWTNTRHKDALPDLEARMHEQYAQAMKVLSNRLQSEFLMGDEMTVPDILAAHCMGWAAGVGFPPLDEKLSGYLKKLRARPAFRAALDH</sequence>
<organism evidence="4 5">
    <name type="scientific">Pseudosulfitobacter koreensis</name>
    <dbReference type="NCBI Taxonomy" id="2968472"/>
    <lineage>
        <taxon>Bacteria</taxon>
        <taxon>Pseudomonadati</taxon>
        <taxon>Pseudomonadota</taxon>
        <taxon>Alphaproteobacteria</taxon>
        <taxon>Rhodobacterales</taxon>
        <taxon>Roseobacteraceae</taxon>
        <taxon>Pseudosulfitobacter</taxon>
    </lineage>
</organism>
<dbReference type="InterPro" id="IPR036249">
    <property type="entry name" value="Thioredoxin-like_sf"/>
</dbReference>
<dbReference type="Gene3D" id="1.20.1050.10">
    <property type="match status" value="1"/>
</dbReference>
<keyword evidence="5" id="KW-1185">Reference proteome</keyword>
<dbReference type="InterPro" id="IPR036282">
    <property type="entry name" value="Glutathione-S-Trfase_C_sf"/>
</dbReference>
<dbReference type="PANTHER" id="PTHR44051:SF8">
    <property type="entry name" value="GLUTATHIONE S-TRANSFERASE GSTA"/>
    <property type="match status" value="1"/>
</dbReference>
<comment type="caution">
    <text evidence="4">The sequence shown here is derived from an EMBL/GenBank/DDBJ whole genome shotgun (WGS) entry which is preliminary data.</text>
</comment>
<accession>A0ABT1Z129</accession>
<dbReference type="EMBL" id="JANKJG010000006">
    <property type="protein sequence ID" value="MCR8826842.1"/>
    <property type="molecule type" value="Genomic_DNA"/>
</dbReference>
<dbReference type="Pfam" id="PF00043">
    <property type="entry name" value="GST_C"/>
    <property type="match status" value="1"/>
</dbReference>
<dbReference type="SUPFAM" id="SSF52833">
    <property type="entry name" value="Thioredoxin-like"/>
    <property type="match status" value="1"/>
</dbReference>
<dbReference type="PROSITE" id="PS50405">
    <property type="entry name" value="GST_CTER"/>
    <property type="match status" value="1"/>
</dbReference>
<proteinExistence type="inferred from homology"/>
<dbReference type="RefSeq" id="WP_258294573.1">
    <property type="nucleotide sequence ID" value="NZ_JANKJG010000006.1"/>
</dbReference>
<evidence type="ECO:0000259" key="3">
    <source>
        <dbReference type="PROSITE" id="PS50405"/>
    </source>
</evidence>
<name>A0ABT1Z129_9RHOB</name>
<dbReference type="InterPro" id="IPR010987">
    <property type="entry name" value="Glutathione-S-Trfase_C-like"/>
</dbReference>
<dbReference type="CDD" id="cd03046">
    <property type="entry name" value="GST_N_GTT1_like"/>
    <property type="match status" value="1"/>
</dbReference>
<evidence type="ECO:0000313" key="5">
    <source>
        <dbReference type="Proteomes" id="UP001165396"/>
    </source>
</evidence>
<dbReference type="PROSITE" id="PS50404">
    <property type="entry name" value="GST_NTER"/>
    <property type="match status" value="1"/>
</dbReference>
<dbReference type="PANTHER" id="PTHR44051">
    <property type="entry name" value="GLUTATHIONE S-TRANSFERASE-RELATED"/>
    <property type="match status" value="1"/>
</dbReference>
<dbReference type="InterPro" id="IPR004045">
    <property type="entry name" value="Glutathione_S-Trfase_N"/>
</dbReference>
<dbReference type="SUPFAM" id="SSF47616">
    <property type="entry name" value="GST C-terminal domain-like"/>
    <property type="match status" value="1"/>
</dbReference>
<dbReference type="Proteomes" id="UP001165396">
    <property type="component" value="Unassembled WGS sequence"/>
</dbReference>
<evidence type="ECO:0000259" key="2">
    <source>
        <dbReference type="PROSITE" id="PS50404"/>
    </source>
</evidence>
<dbReference type="Pfam" id="PF02798">
    <property type="entry name" value="GST_N"/>
    <property type="match status" value="1"/>
</dbReference>
<feature type="domain" description="GST N-terminal" evidence="2">
    <location>
        <begin position="1"/>
        <end position="75"/>
    </location>
</feature>
<dbReference type="SFLD" id="SFLDS00019">
    <property type="entry name" value="Glutathione_Transferase_(cytos"/>
    <property type="match status" value="1"/>
</dbReference>
<evidence type="ECO:0000313" key="4">
    <source>
        <dbReference type="EMBL" id="MCR8826842.1"/>
    </source>
</evidence>
<dbReference type="Gene3D" id="3.40.30.10">
    <property type="entry name" value="Glutaredoxin"/>
    <property type="match status" value="1"/>
</dbReference>
<dbReference type="InterPro" id="IPR040079">
    <property type="entry name" value="Glutathione_S-Trfase"/>
</dbReference>